<evidence type="ECO:0000313" key="2">
    <source>
        <dbReference type="EMBL" id="KAE8718472.1"/>
    </source>
</evidence>
<dbReference type="InterPro" id="IPR032675">
    <property type="entry name" value="LRR_dom_sf"/>
</dbReference>
<keyword evidence="3" id="KW-1185">Reference proteome</keyword>
<dbReference type="GO" id="GO:0006952">
    <property type="term" value="P:defense response"/>
    <property type="evidence" value="ECO:0007669"/>
    <property type="project" value="UniProtKB-KW"/>
</dbReference>
<dbReference type="SUPFAM" id="SSF52058">
    <property type="entry name" value="L domain-like"/>
    <property type="match status" value="1"/>
</dbReference>
<dbReference type="PANTHER" id="PTHR36766:SF70">
    <property type="entry name" value="DISEASE RESISTANCE PROTEIN RGA4"/>
    <property type="match status" value="1"/>
</dbReference>
<gene>
    <name evidence="2" type="ORF">F3Y22_tig00110013pilonHSYRG00301</name>
</gene>
<evidence type="ECO:0000256" key="1">
    <source>
        <dbReference type="ARBA" id="ARBA00022821"/>
    </source>
</evidence>
<dbReference type="PANTHER" id="PTHR36766">
    <property type="entry name" value="PLANT BROAD-SPECTRUM MILDEW RESISTANCE PROTEIN RPW8"/>
    <property type="match status" value="1"/>
</dbReference>
<dbReference type="Gene3D" id="3.80.10.10">
    <property type="entry name" value="Ribonuclease Inhibitor"/>
    <property type="match status" value="1"/>
</dbReference>
<name>A0A6A3BU11_HIBSY</name>
<comment type="caution">
    <text evidence="2">The sequence shown here is derived from an EMBL/GenBank/DDBJ whole genome shotgun (WGS) entry which is preliminary data.</text>
</comment>
<sequence>MFYTAGIGPSWLGRSSLPCTSLVCSNPSDEYNNLESIPEDVGKLKELCIYDCENLKRLPEESLGCLTSLKILEFEPFSKEVDEFPGLGSIHHLHSSLKELRLNARDKPCSLPLQLQHLSALEELDIRYFSGLKALPEWLGNLSYLRILCYWGCTNMVHLSSKEALQRLSNLHLFRIFGCPRLQENRDEMCKIPRTPNFGPF</sequence>
<protein>
    <submittedName>
        <fullName evidence="2">Uncharacterized protein</fullName>
    </submittedName>
</protein>
<organism evidence="2 3">
    <name type="scientific">Hibiscus syriacus</name>
    <name type="common">Rose of Sharon</name>
    <dbReference type="NCBI Taxonomy" id="106335"/>
    <lineage>
        <taxon>Eukaryota</taxon>
        <taxon>Viridiplantae</taxon>
        <taxon>Streptophyta</taxon>
        <taxon>Embryophyta</taxon>
        <taxon>Tracheophyta</taxon>
        <taxon>Spermatophyta</taxon>
        <taxon>Magnoliopsida</taxon>
        <taxon>eudicotyledons</taxon>
        <taxon>Gunneridae</taxon>
        <taxon>Pentapetalae</taxon>
        <taxon>rosids</taxon>
        <taxon>malvids</taxon>
        <taxon>Malvales</taxon>
        <taxon>Malvaceae</taxon>
        <taxon>Malvoideae</taxon>
        <taxon>Hibiscus</taxon>
    </lineage>
</organism>
<keyword evidence="1" id="KW-0611">Plant defense</keyword>
<reference evidence="2" key="1">
    <citation type="submission" date="2019-09" db="EMBL/GenBank/DDBJ databases">
        <title>Draft genome information of white flower Hibiscus syriacus.</title>
        <authorList>
            <person name="Kim Y.-M."/>
        </authorList>
    </citation>
    <scope>NUCLEOTIDE SEQUENCE [LARGE SCALE GENOMIC DNA]</scope>
    <source>
        <strain evidence="2">YM2019G1</strain>
    </source>
</reference>
<dbReference type="Proteomes" id="UP000436088">
    <property type="component" value="Unassembled WGS sequence"/>
</dbReference>
<accession>A0A6A3BU11</accession>
<proteinExistence type="predicted"/>
<evidence type="ECO:0000313" key="3">
    <source>
        <dbReference type="Proteomes" id="UP000436088"/>
    </source>
</evidence>
<dbReference type="AlphaFoldDB" id="A0A6A3BU11"/>
<dbReference type="EMBL" id="VEPZ02000812">
    <property type="protein sequence ID" value="KAE8718472.1"/>
    <property type="molecule type" value="Genomic_DNA"/>
</dbReference>